<dbReference type="InterPro" id="IPR003781">
    <property type="entry name" value="CoA-bd"/>
</dbReference>
<keyword evidence="9" id="KW-1185">Reference proteome</keyword>
<dbReference type="Pfam" id="PF19045">
    <property type="entry name" value="Ligase_CoA_2"/>
    <property type="match status" value="1"/>
</dbReference>
<dbReference type="InterPro" id="IPR013815">
    <property type="entry name" value="ATP_grasp_subdomain_1"/>
</dbReference>
<proteinExistence type="inferred from homology"/>
<evidence type="ECO:0000256" key="3">
    <source>
        <dbReference type="ARBA" id="ARBA00022840"/>
    </source>
</evidence>
<dbReference type="RefSeq" id="WP_145185487.1">
    <property type="nucleotide sequence ID" value="NZ_CP036266.1"/>
</dbReference>
<dbReference type="Pfam" id="PF13549">
    <property type="entry name" value="ATP-grasp_5"/>
    <property type="match status" value="1"/>
</dbReference>
<dbReference type="Gene3D" id="3.40.630.30">
    <property type="match status" value="1"/>
</dbReference>
<dbReference type="GO" id="GO:0043758">
    <property type="term" value="F:acetate-CoA ligase (ADP-forming) activity"/>
    <property type="evidence" value="ECO:0007669"/>
    <property type="project" value="InterPro"/>
</dbReference>
<dbReference type="PANTHER" id="PTHR43334:SF1">
    <property type="entry name" value="3-HYDROXYPROPIONATE--COA LIGASE [ADP-FORMING]"/>
    <property type="match status" value="1"/>
</dbReference>
<dbReference type="GO" id="GO:0046872">
    <property type="term" value="F:metal ion binding"/>
    <property type="evidence" value="ECO:0007669"/>
    <property type="project" value="InterPro"/>
</dbReference>
<keyword evidence="2 5" id="KW-0547">Nucleotide-binding</keyword>
<dbReference type="GO" id="GO:0005524">
    <property type="term" value="F:ATP binding"/>
    <property type="evidence" value="ECO:0007669"/>
    <property type="project" value="UniProtKB-UniRule"/>
</dbReference>
<evidence type="ECO:0000256" key="2">
    <source>
        <dbReference type="ARBA" id="ARBA00022741"/>
    </source>
</evidence>
<reference evidence="8 9" key="1">
    <citation type="submission" date="2019-02" db="EMBL/GenBank/DDBJ databases">
        <title>Deep-cultivation of Planctomycetes and their phenomic and genomic characterization uncovers novel biology.</title>
        <authorList>
            <person name="Wiegand S."/>
            <person name="Jogler M."/>
            <person name="Boedeker C."/>
            <person name="Pinto D."/>
            <person name="Vollmers J."/>
            <person name="Rivas-Marin E."/>
            <person name="Kohn T."/>
            <person name="Peeters S.H."/>
            <person name="Heuer A."/>
            <person name="Rast P."/>
            <person name="Oberbeckmann S."/>
            <person name="Bunk B."/>
            <person name="Jeske O."/>
            <person name="Meyerdierks A."/>
            <person name="Storesund J.E."/>
            <person name="Kallscheuer N."/>
            <person name="Luecker S."/>
            <person name="Lage O.M."/>
            <person name="Pohl T."/>
            <person name="Merkel B.J."/>
            <person name="Hornburger P."/>
            <person name="Mueller R.-W."/>
            <person name="Bruemmer F."/>
            <person name="Labrenz M."/>
            <person name="Spormann A.M."/>
            <person name="Op den Camp H."/>
            <person name="Overmann J."/>
            <person name="Amann R."/>
            <person name="Jetten M.S.M."/>
            <person name="Mascher T."/>
            <person name="Medema M.H."/>
            <person name="Devos D.P."/>
            <person name="Kaster A.-K."/>
            <person name="Ovreas L."/>
            <person name="Rohde M."/>
            <person name="Galperin M.Y."/>
            <person name="Jogler C."/>
        </authorList>
    </citation>
    <scope>NUCLEOTIDE SEQUENCE [LARGE SCALE GENOMIC DNA]</scope>
    <source>
        <strain evidence="8 9">HG66A1</strain>
    </source>
</reference>
<dbReference type="PROSITE" id="PS50975">
    <property type="entry name" value="ATP_GRASP"/>
    <property type="match status" value="1"/>
</dbReference>
<dbReference type="InterPro" id="IPR051538">
    <property type="entry name" value="Acyl-CoA_Synth/Transferase"/>
</dbReference>
<gene>
    <name evidence="8" type="primary">sucD_2</name>
    <name evidence="8" type="ORF">HG66A1_31260</name>
</gene>
<dbReference type="InterPro" id="IPR011761">
    <property type="entry name" value="ATP-grasp"/>
</dbReference>
<dbReference type="Gene3D" id="3.40.50.720">
    <property type="entry name" value="NAD(P)-binding Rossmann-like Domain"/>
    <property type="match status" value="1"/>
</dbReference>
<dbReference type="InterPro" id="IPR032875">
    <property type="entry name" value="Succ_CoA_lig_flav_dom"/>
</dbReference>
<dbReference type="InterPro" id="IPR016102">
    <property type="entry name" value="Succinyl-CoA_synth-like"/>
</dbReference>
<sequence>MPIRNLDKIFHPRSVTVIGASQRPLSVGHTVFHNLLAGGFEGPVYPVNPKHERLGDHTCYAQVADLPGKVDLAVICTPAATIPDLIDQCGQAGIRGIVILSAGFRETGPEGKELELEVRRRAHQYSGMRIIGPNCLGIMAPYSKLNASFATDMPLTGNVAFISQSGALCTSILDWSLQERIGFSHFVSVGNTLDVGMADLIDYFALDPHTSSIILYVESIAQARLFMSAARAFTQKKPIIAYKAGRFTASAKAATSHTGAMAGVDAVYEAAFARAGIVRVFDLDDLFDCAELLARHKPPRGDRLAIVTNAGGPGVMATDALLERKGIMAEISQETIEQLNEFLPVAWSHGNPLDVIGDATPERFGRTVEIVLKDPQVDGVLVALSPQAMTDPTGAAEAVIAAARTSSKPVLTAWMGGGKVQEGIARLNQAGIPTYTTPEQAVRAFMYLVTYARNLQFLNETPRAVPMNLTLDRARLQELAQVALQQGKSTLSERMSKQLLEAYGIPVSQTVVACSPEEAAARADELGYPVVLKIYSDDITHKSDVGGVELGIASHQKVHEAYARMMQRVAERRPEAHVQGVTVQPMYAEAEGHELIVGAKRDPVFGVVLLIGAGGTTAELYQDRSLELPPLNERLARRALESLRSWPLLNGYRGHAPVDLDRLIEVLIRLSYFVADFPEILELDVNPLLVSPDQVVALDARIIVDLETQPGTSRPYSHLAIRPYPEEFSRTVTLKDGTQVLLRPIKPEDEDMWHGLLNSCSPETIRSRFRYSFHGTTHDMAARFCFIDYDREIAIVAELEVEGESRILGVGRLIADADHQEAEYAVLVSDEWHGQGLGSILTDYCLEVCRRWGIKRVVAETAADNRRMLNVFQKRDFARNHSAETETVSLVKEITKSAGS</sequence>
<organism evidence="8 9">
    <name type="scientific">Gimesia chilikensis</name>
    <dbReference type="NCBI Taxonomy" id="2605989"/>
    <lineage>
        <taxon>Bacteria</taxon>
        <taxon>Pseudomonadati</taxon>
        <taxon>Planctomycetota</taxon>
        <taxon>Planctomycetia</taxon>
        <taxon>Planctomycetales</taxon>
        <taxon>Planctomycetaceae</taxon>
        <taxon>Gimesia</taxon>
    </lineage>
</organism>
<feature type="domain" description="ATP-grasp" evidence="6">
    <location>
        <begin position="497"/>
        <end position="533"/>
    </location>
</feature>
<dbReference type="InterPro" id="IPR016181">
    <property type="entry name" value="Acyl_CoA_acyltransferase"/>
</dbReference>
<dbReference type="InterPro" id="IPR000182">
    <property type="entry name" value="GNAT_dom"/>
</dbReference>
<dbReference type="SUPFAM" id="SSF56059">
    <property type="entry name" value="Glutathione synthetase ATP-binding domain-like"/>
    <property type="match status" value="1"/>
</dbReference>
<protein>
    <submittedName>
        <fullName evidence="8">Succinyl-CoA ligase [ADP-forming] subunit alpha</fullName>
        <ecNumber evidence="8">6.2.1.5</ecNumber>
    </submittedName>
</protein>
<evidence type="ECO:0000259" key="6">
    <source>
        <dbReference type="PROSITE" id="PS50975"/>
    </source>
</evidence>
<dbReference type="EC" id="6.2.1.5" evidence="8"/>
<dbReference type="Gene3D" id="3.40.50.261">
    <property type="entry name" value="Succinyl-CoA synthetase domains"/>
    <property type="match status" value="2"/>
</dbReference>
<evidence type="ECO:0000256" key="5">
    <source>
        <dbReference type="PROSITE-ProRule" id="PRU00409"/>
    </source>
</evidence>
<name>A0A517PPM8_9PLAN</name>
<evidence type="ECO:0000256" key="1">
    <source>
        <dbReference type="ARBA" id="ARBA00022598"/>
    </source>
</evidence>
<dbReference type="SUPFAM" id="SSF52210">
    <property type="entry name" value="Succinyl-CoA synthetase domains"/>
    <property type="match status" value="2"/>
</dbReference>
<dbReference type="PANTHER" id="PTHR43334">
    <property type="entry name" value="ACETATE--COA LIGASE [ADP-FORMING]"/>
    <property type="match status" value="1"/>
</dbReference>
<evidence type="ECO:0000313" key="9">
    <source>
        <dbReference type="Proteomes" id="UP000320421"/>
    </source>
</evidence>
<dbReference type="Proteomes" id="UP000320421">
    <property type="component" value="Chromosome"/>
</dbReference>
<evidence type="ECO:0000256" key="4">
    <source>
        <dbReference type="ARBA" id="ARBA00060888"/>
    </source>
</evidence>
<accession>A0A517PPM8</accession>
<comment type="similarity">
    <text evidence="4">In the N-terminal section; belongs to the acetate CoA ligase alpha subunit family.</text>
</comment>
<dbReference type="PROSITE" id="PS51186">
    <property type="entry name" value="GNAT"/>
    <property type="match status" value="1"/>
</dbReference>
<dbReference type="EMBL" id="CP036266">
    <property type="protein sequence ID" value="QDT21327.1"/>
    <property type="molecule type" value="Genomic_DNA"/>
</dbReference>
<dbReference type="GO" id="GO:0016747">
    <property type="term" value="F:acyltransferase activity, transferring groups other than amino-acyl groups"/>
    <property type="evidence" value="ECO:0007669"/>
    <property type="project" value="InterPro"/>
</dbReference>
<dbReference type="OrthoDB" id="9807426at2"/>
<dbReference type="FunFam" id="3.30.1490.20:FF:000020">
    <property type="entry name" value="Protein lysine acetyltransferase"/>
    <property type="match status" value="1"/>
</dbReference>
<dbReference type="CDD" id="cd04301">
    <property type="entry name" value="NAT_SF"/>
    <property type="match status" value="1"/>
</dbReference>
<dbReference type="SMART" id="SM00881">
    <property type="entry name" value="CoA_binding"/>
    <property type="match status" value="1"/>
</dbReference>
<keyword evidence="1 8" id="KW-0436">Ligase</keyword>
<dbReference type="InterPro" id="IPR036291">
    <property type="entry name" value="NAD(P)-bd_dom_sf"/>
</dbReference>
<evidence type="ECO:0000259" key="7">
    <source>
        <dbReference type="PROSITE" id="PS51186"/>
    </source>
</evidence>
<dbReference type="AlphaFoldDB" id="A0A517PPM8"/>
<dbReference type="InterPro" id="IPR043938">
    <property type="entry name" value="Ligase_CoA_dom"/>
</dbReference>
<keyword evidence="3 5" id="KW-0067">ATP-binding</keyword>
<feature type="domain" description="N-acetyltransferase" evidence="7">
    <location>
        <begin position="740"/>
        <end position="895"/>
    </location>
</feature>
<dbReference type="GO" id="GO:0004775">
    <property type="term" value="F:succinate-CoA ligase (ADP-forming) activity"/>
    <property type="evidence" value="ECO:0007669"/>
    <property type="project" value="UniProtKB-EC"/>
</dbReference>
<evidence type="ECO:0000313" key="8">
    <source>
        <dbReference type="EMBL" id="QDT21327.1"/>
    </source>
</evidence>
<dbReference type="Pfam" id="PF00583">
    <property type="entry name" value="Acetyltransf_1"/>
    <property type="match status" value="1"/>
</dbReference>
<dbReference type="Pfam" id="PF13380">
    <property type="entry name" value="CoA_binding_2"/>
    <property type="match status" value="1"/>
</dbReference>
<dbReference type="SUPFAM" id="SSF55729">
    <property type="entry name" value="Acyl-CoA N-acyltransferases (Nat)"/>
    <property type="match status" value="1"/>
</dbReference>
<dbReference type="Gene3D" id="3.30.470.20">
    <property type="entry name" value="ATP-grasp fold, B domain"/>
    <property type="match status" value="1"/>
</dbReference>
<dbReference type="Pfam" id="PF13607">
    <property type="entry name" value="Succ_CoA_lig"/>
    <property type="match status" value="1"/>
</dbReference>
<dbReference type="Gene3D" id="3.30.1490.20">
    <property type="entry name" value="ATP-grasp fold, A domain"/>
    <property type="match status" value="1"/>
</dbReference>
<dbReference type="SUPFAM" id="SSF51735">
    <property type="entry name" value="NAD(P)-binding Rossmann-fold domains"/>
    <property type="match status" value="1"/>
</dbReference>